<feature type="domain" description="Acyl-CoA dehydrogenase/oxidase N-terminal" evidence="15">
    <location>
        <begin position="8"/>
        <end position="112"/>
    </location>
</feature>
<dbReference type="InterPro" id="IPR013786">
    <property type="entry name" value="AcylCoA_DH/ox_N"/>
</dbReference>
<dbReference type="RefSeq" id="WP_188892881.1">
    <property type="nucleotide sequence ID" value="NZ_BMHY01000021.1"/>
</dbReference>
<comment type="catalytic activity">
    <reaction evidence="11">
        <text>dibenzothiophene + FMNH2 + O2 = dibenzothiophene 5-oxide + FMN + H2O + H(+)</text>
        <dbReference type="Rhea" id="RHEA:49076"/>
        <dbReference type="ChEBI" id="CHEBI:15377"/>
        <dbReference type="ChEBI" id="CHEBI:15378"/>
        <dbReference type="ChEBI" id="CHEBI:15379"/>
        <dbReference type="ChEBI" id="CHEBI:23681"/>
        <dbReference type="ChEBI" id="CHEBI:23683"/>
        <dbReference type="ChEBI" id="CHEBI:57618"/>
        <dbReference type="ChEBI" id="CHEBI:58210"/>
    </reaction>
</comment>
<gene>
    <name evidence="17" type="ORF">GCM10010918_54950</name>
</gene>
<accession>A0A917HU92</accession>
<evidence type="ECO:0000256" key="12">
    <source>
        <dbReference type="ARBA" id="ARBA00048445"/>
    </source>
</evidence>
<organism evidence="17 18">
    <name type="scientific">Paenibacillus radicis</name>
    <name type="common">ex Gao et al. 2016</name>
    <dbReference type="NCBI Taxonomy" id="1737354"/>
    <lineage>
        <taxon>Bacteria</taxon>
        <taxon>Bacillati</taxon>
        <taxon>Bacillota</taxon>
        <taxon>Bacilli</taxon>
        <taxon>Bacillales</taxon>
        <taxon>Paenibacillaceae</taxon>
        <taxon>Paenibacillus</taxon>
    </lineage>
</organism>
<dbReference type="AlphaFoldDB" id="A0A917HU92"/>
<dbReference type="SUPFAM" id="SSF56645">
    <property type="entry name" value="Acyl-CoA dehydrogenase NM domain-like"/>
    <property type="match status" value="1"/>
</dbReference>
<dbReference type="Gene3D" id="1.20.140.10">
    <property type="entry name" value="Butyryl-CoA Dehydrogenase, subunit A, domain 3"/>
    <property type="match status" value="1"/>
</dbReference>
<dbReference type="EMBL" id="BMHY01000021">
    <property type="protein sequence ID" value="GGG89239.1"/>
    <property type="molecule type" value="Genomic_DNA"/>
</dbReference>
<proteinExistence type="inferred from homology"/>
<feature type="domain" description="Acyl-CoA dehydrogenase C-terminal" evidence="16">
    <location>
        <begin position="234"/>
        <end position="369"/>
    </location>
</feature>
<dbReference type="PANTHER" id="PTHR43884">
    <property type="entry name" value="ACYL-COA DEHYDROGENASE"/>
    <property type="match status" value="1"/>
</dbReference>
<evidence type="ECO:0000259" key="16">
    <source>
        <dbReference type="Pfam" id="PF08028"/>
    </source>
</evidence>
<evidence type="ECO:0000256" key="4">
    <source>
        <dbReference type="ARBA" id="ARBA00022741"/>
    </source>
</evidence>
<dbReference type="GO" id="GO:0005737">
    <property type="term" value="C:cytoplasm"/>
    <property type="evidence" value="ECO:0007669"/>
    <property type="project" value="UniProtKB-SubCell"/>
</dbReference>
<dbReference type="InterPro" id="IPR036250">
    <property type="entry name" value="AcylCo_DH-like_C"/>
</dbReference>
<dbReference type="InterPro" id="IPR037069">
    <property type="entry name" value="AcylCoA_DH/ox_N_sf"/>
</dbReference>
<protein>
    <recommendedName>
        <fullName evidence="10">Dibenzothiophene monooxygenase</fullName>
        <ecNumber evidence="9">1.14.14.21</ecNumber>
    </recommendedName>
</protein>
<dbReference type="Pfam" id="PF02770">
    <property type="entry name" value="Acyl-CoA_dh_M"/>
    <property type="match status" value="1"/>
</dbReference>
<comment type="similarity">
    <text evidence="8">Belongs to the DszC flavin monooxygenase family.</text>
</comment>
<keyword evidence="5" id="KW-0560">Oxidoreductase</keyword>
<sequence length="394" mass="43531">MAATAVQQQQYKSLAAELAKRFGEDAAQRDKEGGTPKEQRDWIRDSGLLKLLIPLEYGGDGGQWSDVLWVVREFARTDAALAHVYGYHFLCLVAPHLAGSELQKAYFYETTAKHNYFWGNSSNPLEKSIIGTRLEDGAILVNGSKSFSSGSPDSDLLAISWNDSSSGDYYEGIIPTSRPGVTVHDDWDNMGQRQTGSGKVSFESVRVEPDEILETPYAGQTVFSTLIPQLSQSILASIFIGSAAGALDEAKSYTKTKSRPWYTSGLDDASAEPSTISRYGELWMAYQSALSLVEKSDRELDIIWARDVALTEAERGECAVIVAAANVQASRMALEVTSRIFEVMGARATASRYGYDRFWRNVRTHSLHNPAEFKLRTVGNWFLNDQAPVPGFYS</sequence>
<evidence type="ECO:0000256" key="10">
    <source>
        <dbReference type="ARBA" id="ARBA00034345"/>
    </source>
</evidence>
<evidence type="ECO:0000259" key="14">
    <source>
        <dbReference type="Pfam" id="PF02770"/>
    </source>
</evidence>
<evidence type="ECO:0000313" key="18">
    <source>
        <dbReference type="Proteomes" id="UP000600247"/>
    </source>
</evidence>
<dbReference type="InterPro" id="IPR006091">
    <property type="entry name" value="Acyl-CoA_Oxase/DH_mid-dom"/>
</dbReference>
<comment type="catalytic activity">
    <reaction evidence="12">
        <text>dibenzothiophene 5-oxide + FMNH2 + O2 = dibenzothiophene 5,5-dioxide + FMN + H2O + H(+)</text>
        <dbReference type="Rhea" id="RHEA:49080"/>
        <dbReference type="ChEBI" id="CHEBI:15377"/>
        <dbReference type="ChEBI" id="CHEBI:15378"/>
        <dbReference type="ChEBI" id="CHEBI:15379"/>
        <dbReference type="ChEBI" id="CHEBI:23683"/>
        <dbReference type="ChEBI" id="CHEBI:57618"/>
        <dbReference type="ChEBI" id="CHEBI:58210"/>
        <dbReference type="ChEBI" id="CHEBI:90356"/>
    </reaction>
</comment>
<dbReference type="Proteomes" id="UP000600247">
    <property type="component" value="Unassembled WGS sequence"/>
</dbReference>
<dbReference type="GO" id="GO:0004497">
    <property type="term" value="F:monooxygenase activity"/>
    <property type="evidence" value="ECO:0007669"/>
    <property type="project" value="UniProtKB-KW"/>
</dbReference>
<evidence type="ECO:0000256" key="11">
    <source>
        <dbReference type="ARBA" id="ARBA00047859"/>
    </source>
</evidence>
<dbReference type="PANTHER" id="PTHR43884:SF12">
    <property type="entry name" value="ISOVALERYL-COA DEHYDROGENASE, MITOCHONDRIAL-RELATED"/>
    <property type="match status" value="1"/>
</dbReference>
<keyword evidence="6 17" id="KW-0503">Monooxygenase</keyword>
<comment type="subcellular location">
    <subcellularLocation>
        <location evidence="1">Cytoplasm</location>
    </subcellularLocation>
</comment>
<dbReference type="SUPFAM" id="SSF47203">
    <property type="entry name" value="Acyl-CoA dehydrogenase C-terminal domain-like"/>
    <property type="match status" value="1"/>
</dbReference>
<evidence type="ECO:0000256" key="2">
    <source>
        <dbReference type="ARBA" id="ARBA00022630"/>
    </source>
</evidence>
<keyword evidence="18" id="KW-1185">Reference proteome</keyword>
<dbReference type="GO" id="GO:0050660">
    <property type="term" value="F:flavin adenine dinucleotide binding"/>
    <property type="evidence" value="ECO:0007669"/>
    <property type="project" value="InterPro"/>
</dbReference>
<dbReference type="InterPro" id="IPR009100">
    <property type="entry name" value="AcylCoA_DH/oxidase_NM_dom_sf"/>
</dbReference>
<evidence type="ECO:0000256" key="1">
    <source>
        <dbReference type="ARBA" id="ARBA00004496"/>
    </source>
</evidence>
<evidence type="ECO:0000256" key="9">
    <source>
        <dbReference type="ARBA" id="ARBA00034328"/>
    </source>
</evidence>
<dbReference type="Gene3D" id="1.10.540.10">
    <property type="entry name" value="Acyl-CoA dehydrogenase/oxidase, N-terminal domain"/>
    <property type="match status" value="1"/>
</dbReference>
<keyword evidence="4" id="KW-0547">Nucleotide-binding</keyword>
<evidence type="ECO:0000259" key="15">
    <source>
        <dbReference type="Pfam" id="PF02771"/>
    </source>
</evidence>
<evidence type="ECO:0000256" key="3">
    <source>
        <dbReference type="ARBA" id="ARBA00022643"/>
    </source>
</evidence>
<dbReference type="Gene3D" id="2.40.110.10">
    <property type="entry name" value="Butyryl-CoA Dehydrogenase, subunit A, domain 2"/>
    <property type="match status" value="1"/>
</dbReference>
<dbReference type="GO" id="GO:0008470">
    <property type="term" value="F:3-methylbutanoyl-CoA dehydrogenase activity"/>
    <property type="evidence" value="ECO:0007669"/>
    <property type="project" value="TreeGrafter"/>
</dbReference>
<dbReference type="GO" id="GO:0006552">
    <property type="term" value="P:L-leucine catabolic process"/>
    <property type="evidence" value="ECO:0007669"/>
    <property type="project" value="TreeGrafter"/>
</dbReference>
<comment type="pathway">
    <text evidence="7">Sulfur metabolism; dibenzothiophene degradation.</text>
</comment>
<dbReference type="PIRSF" id="PIRSF016578">
    <property type="entry name" value="HsaA"/>
    <property type="match status" value="1"/>
</dbReference>
<keyword evidence="3" id="KW-0288">FMN</keyword>
<evidence type="ECO:0000256" key="6">
    <source>
        <dbReference type="ARBA" id="ARBA00023033"/>
    </source>
</evidence>
<evidence type="ECO:0000256" key="13">
    <source>
        <dbReference type="ARBA" id="ARBA00049456"/>
    </source>
</evidence>
<evidence type="ECO:0000256" key="5">
    <source>
        <dbReference type="ARBA" id="ARBA00023002"/>
    </source>
</evidence>
<feature type="domain" description="Acyl-CoA oxidase/dehydrogenase middle" evidence="14">
    <location>
        <begin position="133"/>
        <end position="205"/>
    </location>
</feature>
<reference evidence="17 18" key="1">
    <citation type="journal article" date="2014" name="Int. J. Syst. Evol. Microbiol.">
        <title>Complete genome sequence of Corynebacterium casei LMG S-19264T (=DSM 44701T), isolated from a smear-ripened cheese.</title>
        <authorList>
            <consortium name="US DOE Joint Genome Institute (JGI-PGF)"/>
            <person name="Walter F."/>
            <person name="Albersmeier A."/>
            <person name="Kalinowski J."/>
            <person name="Ruckert C."/>
        </authorList>
    </citation>
    <scope>NUCLEOTIDE SEQUENCE [LARGE SCALE GENOMIC DNA]</scope>
    <source>
        <strain evidence="17 18">CGMCC 1.15286</strain>
    </source>
</reference>
<evidence type="ECO:0000256" key="7">
    <source>
        <dbReference type="ARBA" id="ARBA00034307"/>
    </source>
</evidence>
<evidence type="ECO:0000256" key="8">
    <source>
        <dbReference type="ARBA" id="ARBA00034317"/>
    </source>
</evidence>
<dbReference type="Pfam" id="PF02771">
    <property type="entry name" value="Acyl-CoA_dh_N"/>
    <property type="match status" value="1"/>
</dbReference>
<dbReference type="Pfam" id="PF08028">
    <property type="entry name" value="Acyl-CoA_dh_2"/>
    <property type="match status" value="1"/>
</dbReference>
<comment type="caution">
    <text evidence="17">The sequence shown here is derived from an EMBL/GenBank/DDBJ whole genome shotgun (WGS) entry which is preliminary data.</text>
</comment>
<name>A0A917HU92_9BACL</name>
<evidence type="ECO:0000313" key="17">
    <source>
        <dbReference type="EMBL" id="GGG89239.1"/>
    </source>
</evidence>
<comment type="catalytic activity">
    <reaction evidence="13">
        <text>dibenzothiophene + 2 FMNH2 + 2 O2 = dibenzothiophene 5,5-dioxide + 2 FMN + 2 H2O + 2 H(+)</text>
        <dbReference type="Rhea" id="RHEA:49072"/>
        <dbReference type="ChEBI" id="CHEBI:15377"/>
        <dbReference type="ChEBI" id="CHEBI:15378"/>
        <dbReference type="ChEBI" id="CHEBI:15379"/>
        <dbReference type="ChEBI" id="CHEBI:23681"/>
        <dbReference type="ChEBI" id="CHEBI:57618"/>
        <dbReference type="ChEBI" id="CHEBI:58210"/>
        <dbReference type="ChEBI" id="CHEBI:90356"/>
        <dbReference type="EC" id="1.14.14.21"/>
    </reaction>
</comment>
<dbReference type="InterPro" id="IPR046373">
    <property type="entry name" value="Acyl-CoA_Oxase/DH_mid-dom_sf"/>
</dbReference>
<keyword evidence="2" id="KW-0285">Flavoprotein</keyword>
<dbReference type="EC" id="1.14.14.21" evidence="9"/>
<dbReference type="InterPro" id="IPR013107">
    <property type="entry name" value="Acyl-CoA_DH_C"/>
</dbReference>